<feature type="transmembrane region" description="Helical" evidence="7">
    <location>
        <begin position="215"/>
        <end position="234"/>
    </location>
</feature>
<dbReference type="InterPro" id="IPR018383">
    <property type="entry name" value="UPF0324_pro"/>
</dbReference>
<feature type="transmembrane region" description="Helical" evidence="7">
    <location>
        <begin position="101"/>
        <end position="119"/>
    </location>
</feature>
<feature type="transmembrane region" description="Helical" evidence="7">
    <location>
        <begin position="183"/>
        <end position="203"/>
    </location>
</feature>
<dbReference type="Proteomes" id="UP000658225">
    <property type="component" value="Unassembled WGS sequence"/>
</dbReference>
<evidence type="ECO:0000256" key="1">
    <source>
        <dbReference type="ARBA" id="ARBA00004651"/>
    </source>
</evidence>
<sequence>MLKIKIHYGDVDMNNESEIILPTTNHKPSTQKKKPFSYSVWLGGIAFTFLIALLGYFLSRAPGLDQVGQLACAILIAVVYRQFLGYPEIIRSGIAFSSKRLLRFAIILYGLKLNIGTVLSDGLGLLVRDAAVIVFAILLTIWLAKLLKADPMISLLLGVGTGICGAAAIAAIAPIVKSKDDDTAISVGIIALVGTIFAIGYTILRPLLPMSAVEYGIWSGISLHEIAHVALATAPAGQDALAIGLLAKLGRVFLLVPLCFIFMYLMKRKSAGKDQGDAKIEFPWFLIGFLALSLFGSYVLGHSIPVSEGFLNGVSTLTTWCLTAAMVGLGLNVSLRDLRTKALKPLIAMTITSILLSVLTYFII</sequence>
<feature type="transmembrane region" description="Helical" evidence="7">
    <location>
        <begin position="345"/>
        <end position="363"/>
    </location>
</feature>
<dbReference type="PANTHER" id="PTHR30106">
    <property type="entry name" value="INNER MEMBRANE PROTEIN YEIH-RELATED"/>
    <property type="match status" value="1"/>
</dbReference>
<feature type="transmembrane region" description="Helical" evidence="7">
    <location>
        <begin position="63"/>
        <end position="80"/>
    </location>
</feature>
<keyword evidence="3" id="KW-1003">Cell membrane</keyword>
<protein>
    <submittedName>
        <fullName evidence="8">Integral membrane protein (TIGR00698 family)</fullName>
    </submittedName>
</protein>
<proteinExistence type="inferred from homology"/>
<evidence type="ECO:0000256" key="3">
    <source>
        <dbReference type="ARBA" id="ARBA00022475"/>
    </source>
</evidence>
<keyword evidence="9" id="KW-1185">Reference proteome</keyword>
<keyword evidence="5 7" id="KW-1133">Transmembrane helix</keyword>
<dbReference type="EMBL" id="JADBEL010000005">
    <property type="protein sequence ID" value="MBE1554338.1"/>
    <property type="molecule type" value="Genomic_DNA"/>
</dbReference>
<dbReference type="AlphaFoldDB" id="A0A927MI63"/>
<dbReference type="PANTHER" id="PTHR30106:SF2">
    <property type="entry name" value="UPF0324 INNER MEMBRANE PROTEIN YEIH"/>
    <property type="match status" value="1"/>
</dbReference>
<reference evidence="8" key="1">
    <citation type="submission" date="2020-10" db="EMBL/GenBank/DDBJ databases">
        <title>Genomic Encyclopedia of Type Strains, Phase IV (KMG-IV): sequencing the most valuable type-strain genomes for metagenomic binning, comparative biology and taxonomic classification.</title>
        <authorList>
            <person name="Goeker M."/>
        </authorList>
    </citation>
    <scope>NUCLEOTIDE SEQUENCE</scope>
    <source>
        <strain evidence="8">DSM 13886</strain>
    </source>
</reference>
<comment type="subcellular location">
    <subcellularLocation>
        <location evidence="1">Cell membrane</location>
        <topology evidence="1">Multi-pass membrane protein</topology>
    </subcellularLocation>
</comment>
<evidence type="ECO:0000256" key="6">
    <source>
        <dbReference type="ARBA" id="ARBA00023136"/>
    </source>
</evidence>
<evidence type="ECO:0000256" key="5">
    <source>
        <dbReference type="ARBA" id="ARBA00022989"/>
    </source>
</evidence>
<dbReference type="GO" id="GO:0005886">
    <property type="term" value="C:plasma membrane"/>
    <property type="evidence" value="ECO:0007669"/>
    <property type="project" value="UniProtKB-SubCell"/>
</dbReference>
<name>A0A927MI63_9BACL</name>
<feature type="transmembrane region" description="Helical" evidence="7">
    <location>
        <begin position="310"/>
        <end position="333"/>
    </location>
</feature>
<feature type="transmembrane region" description="Helical" evidence="7">
    <location>
        <begin position="155"/>
        <end position="177"/>
    </location>
</feature>
<evidence type="ECO:0000313" key="9">
    <source>
        <dbReference type="Proteomes" id="UP000658225"/>
    </source>
</evidence>
<evidence type="ECO:0000256" key="7">
    <source>
        <dbReference type="SAM" id="Phobius"/>
    </source>
</evidence>
<feature type="transmembrane region" description="Helical" evidence="7">
    <location>
        <begin position="125"/>
        <end position="143"/>
    </location>
</feature>
<evidence type="ECO:0000256" key="2">
    <source>
        <dbReference type="ARBA" id="ARBA00007977"/>
    </source>
</evidence>
<evidence type="ECO:0000313" key="8">
    <source>
        <dbReference type="EMBL" id="MBE1554338.1"/>
    </source>
</evidence>
<comment type="caution">
    <text evidence="8">The sequence shown here is derived from an EMBL/GenBank/DDBJ whole genome shotgun (WGS) entry which is preliminary data.</text>
</comment>
<dbReference type="Pfam" id="PF03601">
    <property type="entry name" value="Cons_hypoth698"/>
    <property type="match status" value="1"/>
</dbReference>
<feature type="transmembrane region" description="Helical" evidence="7">
    <location>
        <begin position="36"/>
        <end position="57"/>
    </location>
</feature>
<accession>A0A927MI63</accession>
<evidence type="ECO:0000256" key="4">
    <source>
        <dbReference type="ARBA" id="ARBA00022692"/>
    </source>
</evidence>
<feature type="transmembrane region" description="Helical" evidence="7">
    <location>
        <begin position="284"/>
        <end position="304"/>
    </location>
</feature>
<organism evidence="8 9">
    <name type="scientific">Sporosarcina limicola</name>
    <dbReference type="NCBI Taxonomy" id="34101"/>
    <lineage>
        <taxon>Bacteria</taxon>
        <taxon>Bacillati</taxon>
        <taxon>Bacillota</taxon>
        <taxon>Bacilli</taxon>
        <taxon>Bacillales</taxon>
        <taxon>Caryophanaceae</taxon>
        <taxon>Sporosarcina</taxon>
    </lineage>
</organism>
<keyword evidence="6 7" id="KW-0472">Membrane</keyword>
<gene>
    <name evidence="8" type="ORF">H4683_001413</name>
</gene>
<feature type="transmembrane region" description="Helical" evidence="7">
    <location>
        <begin position="240"/>
        <end position="264"/>
    </location>
</feature>
<comment type="similarity">
    <text evidence="2">Belongs to the UPF0324 family.</text>
</comment>
<keyword evidence="4 7" id="KW-0812">Transmembrane</keyword>